<sequence>MFILVVNLDFWMTVFNKFVRSFKSHWLLYLCVIVFGITNLVASSGAHMVQRLLFFVLTILVVKRISSLPLRLLVATPFVLLTAADMSISLYSWCTFGTTFNDGFAISVLQSDPDEVVKMLGMYIPYLCAFAFLSLLFLAVIIKYDVSLPTKKVTGILLLIVISGSLFSACQFAYKDAKNKKAFSPYILASRFATYTPFFNLNYFALAAKEHQRLLSIANTVPCFQLSVRDTGIDTYVLIVGESVRVDNMSLYGYTRSTTPQVEAQRKQIKLFNQAISGAPYTALSVPLSLTADSVLSHDIHNYPDNIINMANQAGFQTFWLSSQSAFRQNGTAVTSIAMRAMETVYVRGFDELLLPHLSQALQQKTQQKKLIVLHLNGSHEPACSAYPQSSAVFQPQDDQDACYDNSIHYTDSLLGQVFELLKDRRASVMYFADHGLERDPTKKNVYFHGGREASQQAYHVPMFIWYSPVLGDGVDRTTENNIFSTAYNNYLINAWMGVTKPEQPQTLEEVIAHYKGDSRVVDANHDVFDYVMLRKEFTEDNQGNPTPEGQG</sequence>
<feature type="transmembrane region" description="Helical" evidence="10">
    <location>
        <begin position="26"/>
        <end position="42"/>
    </location>
</feature>
<keyword evidence="3" id="KW-0997">Cell inner membrane</keyword>
<dbReference type="Pfam" id="PF00884">
    <property type="entry name" value="Sulfatase"/>
    <property type="match status" value="1"/>
</dbReference>
<dbReference type="InterPro" id="IPR040423">
    <property type="entry name" value="PEA_transferase"/>
</dbReference>
<feature type="transmembrane region" description="Helical" evidence="10">
    <location>
        <begin position="72"/>
        <end position="93"/>
    </location>
</feature>
<dbReference type="KEGG" id="ecc:c3930"/>
<proteinExistence type="inferred from homology"/>
<name>A0A0H2VCT0_ECOL6</name>
<dbReference type="HOGENOM" id="CLU_039390_4_1_6"/>
<keyword evidence="5 10" id="KW-0812">Transmembrane</keyword>
<evidence type="ECO:0000256" key="9">
    <source>
        <dbReference type="ARBA" id="ARBA00071835"/>
    </source>
</evidence>
<dbReference type="CDD" id="cd16017">
    <property type="entry name" value="LptA"/>
    <property type="match status" value="1"/>
</dbReference>
<dbReference type="InterPro" id="IPR000917">
    <property type="entry name" value="Sulfatase_N"/>
</dbReference>
<evidence type="ECO:0000256" key="8">
    <source>
        <dbReference type="ARBA" id="ARBA00038481"/>
    </source>
</evidence>
<gene>
    <name evidence="12" type="primary">yhbX</name>
    <name evidence="12" type="ordered locus">c3930</name>
</gene>
<dbReference type="AlphaFoldDB" id="A0A0H2VCT0"/>
<feature type="domain" description="Sulfatase N-terminal" evidence="11">
    <location>
        <begin position="235"/>
        <end position="478"/>
    </location>
</feature>
<evidence type="ECO:0000256" key="6">
    <source>
        <dbReference type="ARBA" id="ARBA00022989"/>
    </source>
</evidence>
<reference evidence="12 13" key="1">
    <citation type="journal article" date="2002" name="Proc. Natl. Acad. Sci. U.S.A.">
        <title>Extensive mosaic structure revealed by the complete genome sequence of uropathogenic Escherichia coli.</title>
        <authorList>
            <person name="Welch R.A."/>
            <person name="Burland V."/>
            <person name="Plunkett G.III."/>
            <person name="Redford P."/>
            <person name="Roesch P."/>
            <person name="Rasko D."/>
            <person name="Buckles E.L."/>
            <person name="Liou S.R."/>
            <person name="Boutin A."/>
            <person name="Hackett J."/>
            <person name="Stroud D."/>
            <person name="Mayhew G.F."/>
            <person name="Rose D.J."/>
            <person name="Zhou S."/>
            <person name="Schwartz D.C."/>
            <person name="Perna N.T."/>
            <person name="Mobley H.L."/>
            <person name="Donnenberg M.S."/>
            <person name="Blattner F.R."/>
        </authorList>
    </citation>
    <scope>NUCLEOTIDE SEQUENCE [LARGE SCALE GENOMIC DNA]</scope>
    <source>
        <strain evidence="13">CFT073 / ATCC 700928 / UPEC</strain>
    </source>
</reference>
<dbReference type="GO" id="GO:0016776">
    <property type="term" value="F:phosphotransferase activity, phosphate group as acceptor"/>
    <property type="evidence" value="ECO:0007669"/>
    <property type="project" value="TreeGrafter"/>
</dbReference>
<dbReference type="Gene3D" id="3.40.720.10">
    <property type="entry name" value="Alkaline Phosphatase, subunit A"/>
    <property type="match status" value="1"/>
</dbReference>
<evidence type="ECO:0000256" key="1">
    <source>
        <dbReference type="ARBA" id="ARBA00004429"/>
    </source>
</evidence>
<dbReference type="InterPro" id="IPR017850">
    <property type="entry name" value="Alkaline_phosphatase_core_sf"/>
</dbReference>
<comment type="similarity">
    <text evidence="8">Belongs to the phosphoethanolamine transferase family.</text>
</comment>
<accession>A0A0H2VCT0</accession>
<evidence type="ECO:0000256" key="10">
    <source>
        <dbReference type="SAM" id="Phobius"/>
    </source>
</evidence>
<dbReference type="GO" id="GO:0009244">
    <property type="term" value="P:lipopolysaccharide core region biosynthetic process"/>
    <property type="evidence" value="ECO:0007669"/>
    <property type="project" value="TreeGrafter"/>
</dbReference>
<dbReference type="PANTHER" id="PTHR30443">
    <property type="entry name" value="INNER MEMBRANE PROTEIN"/>
    <property type="match status" value="1"/>
</dbReference>
<keyword evidence="2" id="KW-1003">Cell membrane</keyword>
<dbReference type="STRING" id="199310.c3930"/>
<feature type="transmembrane region" description="Helical" evidence="10">
    <location>
        <begin position="154"/>
        <end position="174"/>
    </location>
</feature>
<dbReference type="SUPFAM" id="SSF53649">
    <property type="entry name" value="Alkaline phosphatase-like"/>
    <property type="match status" value="1"/>
</dbReference>
<evidence type="ECO:0000256" key="3">
    <source>
        <dbReference type="ARBA" id="ARBA00022519"/>
    </source>
</evidence>
<evidence type="ECO:0000313" key="12">
    <source>
        <dbReference type="EMBL" id="AAN82371.1"/>
    </source>
</evidence>
<dbReference type="InterPro" id="IPR058130">
    <property type="entry name" value="PEA_transf_C"/>
</dbReference>
<evidence type="ECO:0000256" key="5">
    <source>
        <dbReference type="ARBA" id="ARBA00022692"/>
    </source>
</evidence>
<dbReference type="eggNOG" id="COG2194">
    <property type="taxonomic scope" value="Bacteria"/>
</dbReference>
<evidence type="ECO:0000256" key="2">
    <source>
        <dbReference type="ARBA" id="ARBA00022475"/>
    </source>
</evidence>
<evidence type="ECO:0000256" key="7">
    <source>
        <dbReference type="ARBA" id="ARBA00023136"/>
    </source>
</evidence>
<dbReference type="GO" id="GO:0005886">
    <property type="term" value="C:plasma membrane"/>
    <property type="evidence" value="ECO:0007669"/>
    <property type="project" value="UniProtKB-SubCell"/>
</dbReference>
<comment type="subcellular location">
    <subcellularLocation>
        <location evidence="1">Cell inner membrane</location>
        <topology evidence="1">Multi-pass membrane protein</topology>
    </subcellularLocation>
</comment>
<keyword evidence="13" id="KW-1185">Reference proteome</keyword>
<dbReference type="FunFam" id="3.40.720.10:FF:000069">
    <property type="entry name" value="Phosphate starvation-inducible protein PsiE"/>
    <property type="match status" value="1"/>
</dbReference>
<keyword evidence="7 10" id="KW-0472">Membrane</keyword>
<evidence type="ECO:0000259" key="11">
    <source>
        <dbReference type="Pfam" id="PF00884"/>
    </source>
</evidence>
<feature type="transmembrane region" description="Helical" evidence="10">
    <location>
        <begin position="123"/>
        <end position="142"/>
    </location>
</feature>
<organism evidence="12 13">
    <name type="scientific">Escherichia coli O6:H1 (strain CFT073 / ATCC 700928 / UPEC)</name>
    <dbReference type="NCBI Taxonomy" id="199310"/>
    <lineage>
        <taxon>Bacteria</taxon>
        <taxon>Pseudomonadati</taxon>
        <taxon>Pseudomonadota</taxon>
        <taxon>Gammaproteobacteria</taxon>
        <taxon>Enterobacterales</taxon>
        <taxon>Enterobacteriaceae</taxon>
        <taxon>Escherichia</taxon>
    </lineage>
</organism>
<keyword evidence="6 10" id="KW-1133">Transmembrane helix</keyword>
<evidence type="ECO:0000256" key="4">
    <source>
        <dbReference type="ARBA" id="ARBA00022679"/>
    </source>
</evidence>
<protein>
    <recommendedName>
        <fullName evidence="9">Putative transferase YhbX</fullName>
    </recommendedName>
</protein>
<dbReference type="PANTHER" id="PTHR30443:SF4">
    <property type="entry name" value="PHOSPHOETHANOLAMINE TRANSFERASE OPGE-RELATED"/>
    <property type="match status" value="1"/>
</dbReference>
<dbReference type="EMBL" id="AE014075">
    <property type="protein sequence ID" value="AAN82371.1"/>
    <property type="molecule type" value="Genomic_DNA"/>
</dbReference>
<dbReference type="Proteomes" id="UP000001410">
    <property type="component" value="Chromosome"/>
</dbReference>
<keyword evidence="4" id="KW-0808">Transferase</keyword>
<evidence type="ECO:0000313" key="13">
    <source>
        <dbReference type="Proteomes" id="UP000001410"/>
    </source>
</evidence>